<dbReference type="InterPro" id="IPR050388">
    <property type="entry name" value="ABC_Ni/Peptide_Import"/>
</dbReference>
<dbReference type="RefSeq" id="WP_256709312.1">
    <property type="nucleotide sequence ID" value="NZ_CP101914.1"/>
</dbReference>
<dbReference type="EMBL" id="CP101914">
    <property type="protein sequence ID" value="UUI04402.1"/>
    <property type="molecule type" value="Genomic_DNA"/>
</dbReference>
<keyword evidence="7" id="KW-0472">Membrane</keyword>
<name>A0ABY5JZY5_9BACI</name>
<comment type="similarity">
    <text evidence="2">Belongs to the ABC transporter superfamily.</text>
</comment>
<dbReference type="CDD" id="cd03257">
    <property type="entry name" value="ABC_NikE_OppD_transporters"/>
    <property type="match status" value="1"/>
</dbReference>
<keyword evidence="6 9" id="KW-0067">ATP-binding</keyword>
<evidence type="ECO:0000256" key="7">
    <source>
        <dbReference type="ARBA" id="ARBA00023136"/>
    </source>
</evidence>
<evidence type="ECO:0000256" key="4">
    <source>
        <dbReference type="ARBA" id="ARBA00022475"/>
    </source>
</evidence>
<accession>A0ABY5JZY5</accession>
<dbReference type="SMART" id="SM00382">
    <property type="entry name" value="AAA"/>
    <property type="match status" value="1"/>
</dbReference>
<dbReference type="InterPro" id="IPR003593">
    <property type="entry name" value="AAA+_ATPase"/>
</dbReference>
<evidence type="ECO:0000256" key="6">
    <source>
        <dbReference type="ARBA" id="ARBA00022840"/>
    </source>
</evidence>
<evidence type="ECO:0000256" key="1">
    <source>
        <dbReference type="ARBA" id="ARBA00004202"/>
    </source>
</evidence>
<dbReference type="Proteomes" id="UP001059773">
    <property type="component" value="Chromosome"/>
</dbReference>
<dbReference type="Gene3D" id="3.40.50.300">
    <property type="entry name" value="P-loop containing nucleotide triphosphate hydrolases"/>
    <property type="match status" value="1"/>
</dbReference>
<keyword evidence="3" id="KW-0813">Transport</keyword>
<dbReference type="SUPFAM" id="SSF52540">
    <property type="entry name" value="P-loop containing nucleoside triphosphate hydrolases"/>
    <property type="match status" value="1"/>
</dbReference>
<feature type="domain" description="ABC transporter" evidence="8">
    <location>
        <begin position="8"/>
        <end position="257"/>
    </location>
</feature>
<evidence type="ECO:0000256" key="3">
    <source>
        <dbReference type="ARBA" id="ARBA00022448"/>
    </source>
</evidence>
<protein>
    <submittedName>
        <fullName evidence="9">ABC transporter ATP-binding protein</fullName>
    </submittedName>
</protein>
<evidence type="ECO:0000313" key="10">
    <source>
        <dbReference type="Proteomes" id="UP001059773"/>
    </source>
</evidence>
<organism evidence="9 10">
    <name type="scientific">Oceanobacillus jeddahense</name>
    <dbReference type="NCBI Taxonomy" id="1462527"/>
    <lineage>
        <taxon>Bacteria</taxon>
        <taxon>Bacillati</taxon>
        <taxon>Bacillota</taxon>
        <taxon>Bacilli</taxon>
        <taxon>Bacillales</taxon>
        <taxon>Bacillaceae</taxon>
        <taxon>Oceanobacillus</taxon>
    </lineage>
</organism>
<comment type="subcellular location">
    <subcellularLocation>
        <location evidence="1">Cell membrane</location>
        <topology evidence="1">Peripheral membrane protein</topology>
    </subcellularLocation>
</comment>
<keyword evidence="5" id="KW-0547">Nucleotide-binding</keyword>
<evidence type="ECO:0000259" key="8">
    <source>
        <dbReference type="PROSITE" id="PS50893"/>
    </source>
</evidence>
<keyword evidence="10" id="KW-1185">Reference proteome</keyword>
<dbReference type="GO" id="GO:0005524">
    <property type="term" value="F:ATP binding"/>
    <property type="evidence" value="ECO:0007669"/>
    <property type="project" value="UniProtKB-KW"/>
</dbReference>
<dbReference type="InterPro" id="IPR003439">
    <property type="entry name" value="ABC_transporter-like_ATP-bd"/>
</dbReference>
<dbReference type="Pfam" id="PF00005">
    <property type="entry name" value="ABC_tran"/>
    <property type="match status" value="1"/>
</dbReference>
<sequence length="343" mass="37775">MSEQLLSIKDLEVQFKSGSIVTTAVNGVSFDLNENESIGIVGESGSGKSVTATSILRLIPNPPGKITGGEIHFNGKDLLKYSNSQMRDIRGNDISMIFQDPSTSLNPVFTVGNQIIESIKTHQKISKKEAKKKAIEMLELVGIPAPEKRINMYPHEFSGGMRQRVMIAIALSCDPTLLIADEPTTALDVTVQAQILKLMKDLQQKLHMSVIMITHDLGVVWETCDKMIVMYAGRVVESGTVEEVYQDPLHPYTWGLLDSQITESTDSYAPLSAVPGSPPDLSYEVKGCPFADRCPYAQAVCREKTPELLEPTNGHAVACHFQTANHKLERQEDVYIDGNTIRS</sequence>
<dbReference type="PANTHER" id="PTHR43297:SF2">
    <property type="entry name" value="DIPEPTIDE TRANSPORT ATP-BINDING PROTEIN DPPD"/>
    <property type="match status" value="1"/>
</dbReference>
<dbReference type="Pfam" id="PF08352">
    <property type="entry name" value="oligo_HPY"/>
    <property type="match status" value="1"/>
</dbReference>
<dbReference type="InterPro" id="IPR017871">
    <property type="entry name" value="ABC_transporter-like_CS"/>
</dbReference>
<evidence type="ECO:0000256" key="2">
    <source>
        <dbReference type="ARBA" id="ARBA00005417"/>
    </source>
</evidence>
<dbReference type="InterPro" id="IPR013563">
    <property type="entry name" value="Oligopep_ABC_C"/>
</dbReference>
<keyword evidence="4" id="KW-1003">Cell membrane</keyword>
<gene>
    <name evidence="9" type="ORF">NP439_07035</name>
</gene>
<dbReference type="PROSITE" id="PS00211">
    <property type="entry name" value="ABC_TRANSPORTER_1"/>
    <property type="match status" value="1"/>
</dbReference>
<evidence type="ECO:0000256" key="5">
    <source>
        <dbReference type="ARBA" id="ARBA00022741"/>
    </source>
</evidence>
<dbReference type="InterPro" id="IPR027417">
    <property type="entry name" value="P-loop_NTPase"/>
</dbReference>
<dbReference type="NCBIfam" id="TIGR01727">
    <property type="entry name" value="oligo_HPY"/>
    <property type="match status" value="1"/>
</dbReference>
<reference evidence="9" key="1">
    <citation type="submission" date="2022-07" db="EMBL/GenBank/DDBJ databases">
        <title>FELIX.</title>
        <authorList>
            <person name="Wan K.H."/>
            <person name="Park S."/>
            <person name="Lawrence Q."/>
            <person name="Eichenberger J.P."/>
            <person name="Booth B.W."/>
            <person name="Piaggio A.J."/>
            <person name="Chandler J.C."/>
            <person name="Franklin A.B."/>
            <person name="Celniker S.E."/>
        </authorList>
    </citation>
    <scope>NUCLEOTIDE SEQUENCE</scope>
    <source>
        <strain evidence="9">QA-1986 374</strain>
    </source>
</reference>
<evidence type="ECO:0000313" key="9">
    <source>
        <dbReference type="EMBL" id="UUI04402.1"/>
    </source>
</evidence>
<dbReference type="PROSITE" id="PS50893">
    <property type="entry name" value="ABC_TRANSPORTER_2"/>
    <property type="match status" value="1"/>
</dbReference>
<proteinExistence type="inferred from homology"/>
<dbReference type="PANTHER" id="PTHR43297">
    <property type="entry name" value="OLIGOPEPTIDE TRANSPORT ATP-BINDING PROTEIN APPD"/>
    <property type="match status" value="1"/>
</dbReference>